<name>A0A1X7JYA7_9BACL</name>
<evidence type="ECO:0000313" key="1">
    <source>
        <dbReference type="EMBL" id="SMG33288.1"/>
    </source>
</evidence>
<gene>
    <name evidence="1" type="ORF">SAMN06295960_1838</name>
</gene>
<dbReference type="STRING" id="1852522.SAMN06295960_1838"/>
<dbReference type="RefSeq" id="WP_085494086.1">
    <property type="nucleotide sequence ID" value="NZ_FXAZ01000002.1"/>
</dbReference>
<evidence type="ECO:0008006" key="3">
    <source>
        <dbReference type="Google" id="ProtNLM"/>
    </source>
</evidence>
<accession>A0A1X7JYA7</accession>
<dbReference type="Proteomes" id="UP000193834">
    <property type="component" value="Unassembled WGS sequence"/>
</dbReference>
<organism evidence="1 2">
    <name type="scientific">Paenibacillus aquistagni</name>
    <dbReference type="NCBI Taxonomy" id="1852522"/>
    <lineage>
        <taxon>Bacteria</taxon>
        <taxon>Bacillati</taxon>
        <taxon>Bacillota</taxon>
        <taxon>Bacilli</taxon>
        <taxon>Bacillales</taxon>
        <taxon>Paenibacillaceae</taxon>
        <taxon>Paenibacillus</taxon>
    </lineage>
</organism>
<dbReference type="EMBL" id="FXAZ01000002">
    <property type="protein sequence ID" value="SMG33288.1"/>
    <property type="molecule type" value="Genomic_DNA"/>
</dbReference>
<dbReference type="Pfam" id="PF14270">
    <property type="entry name" value="DUF4358"/>
    <property type="match status" value="1"/>
</dbReference>
<dbReference type="InterPro" id="IPR025648">
    <property type="entry name" value="DUF4358"/>
</dbReference>
<dbReference type="OrthoDB" id="2605982at2"/>
<keyword evidence="2" id="KW-1185">Reference proteome</keyword>
<protein>
    <recommendedName>
        <fullName evidence="3">DUF4358 domain-containing protein</fullName>
    </recommendedName>
</protein>
<proteinExistence type="predicted"/>
<dbReference type="AlphaFoldDB" id="A0A1X7JYA7"/>
<reference evidence="1 2" key="1">
    <citation type="submission" date="2017-04" db="EMBL/GenBank/DDBJ databases">
        <authorList>
            <person name="Afonso C.L."/>
            <person name="Miller P.J."/>
            <person name="Scott M.A."/>
            <person name="Spackman E."/>
            <person name="Goraichik I."/>
            <person name="Dimitrov K.M."/>
            <person name="Suarez D.L."/>
            <person name="Swayne D.E."/>
        </authorList>
    </citation>
    <scope>NUCLEOTIDE SEQUENCE [LARGE SCALE GENOMIC DNA]</scope>
    <source>
        <strain evidence="1 2">11</strain>
    </source>
</reference>
<sequence>MKKLIFTMMAVTLLLVGCGAKKEEAVNVPVSEIMNAIKEKGEYVMGFEEINLKQDTDTAGKLNIDPASIEEGMLLRSMINIRADEIIILKAQDASKIEDLKKALDDEIANLDQIWSTYLPQEYEKVQHHIIKQQGNYLILIVADNPETLEKIFMDKLAPDSK</sequence>
<dbReference type="PROSITE" id="PS51257">
    <property type="entry name" value="PROKAR_LIPOPROTEIN"/>
    <property type="match status" value="1"/>
</dbReference>
<evidence type="ECO:0000313" key="2">
    <source>
        <dbReference type="Proteomes" id="UP000193834"/>
    </source>
</evidence>